<keyword evidence="2" id="KW-0812">Transmembrane</keyword>
<accession>A0A8U0NNT1</accession>
<dbReference type="Proteomes" id="UP000000715">
    <property type="component" value="Unplaced"/>
</dbReference>
<feature type="transmembrane region" description="Helical" evidence="2">
    <location>
        <begin position="33"/>
        <end position="54"/>
    </location>
</feature>
<evidence type="ECO:0000256" key="1">
    <source>
        <dbReference type="ARBA" id="ARBA00035009"/>
    </source>
</evidence>
<reference evidence="4" key="1">
    <citation type="submission" date="2025-08" db="UniProtKB">
        <authorList>
            <consortium name="RefSeq"/>
        </authorList>
    </citation>
    <scope>IDENTIFICATION</scope>
    <source>
        <tissue evidence="4">Brain</tissue>
    </source>
</reference>
<evidence type="ECO:0000313" key="4">
    <source>
        <dbReference type="RefSeq" id="XP_012906093.1"/>
    </source>
</evidence>
<dbReference type="PANTHER" id="PTHR21859:SF12">
    <property type="entry name" value="SPERMATOGENESIS-ASSOCIATED PROTEIN 31D1"/>
    <property type="match status" value="1"/>
</dbReference>
<keyword evidence="3" id="KW-1185">Reference proteome</keyword>
<dbReference type="PANTHER" id="PTHR21859">
    <property type="entry name" value="ACROSOME-SPECIFIC PROTEIN"/>
    <property type="match status" value="1"/>
</dbReference>
<protein>
    <submittedName>
        <fullName evidence="4">Spermatogenesis-associated protein 31D3-like isoform X2</fullName>
    </submittedName>
</protein>
<proteinExistence type="inferred from homology"/>
<dbReference type="GeneID" id="106004597"/>
<organism evidence="3 4">
    <name type="scientific">Mustela putorius furo</name>
    <name type="common">European domestic ferret</name>
    <name type="synonym">Mustela furo</name>
    <dbReference type="NCBI Taxonomy" id="9669"/>
    <lineage>
        <taxon>Eukaryota</taxon>
        <taxon>Metazoa</taxon>
        <taxon>Chordata</taxon>
        <taxon>Craniata</taxon>
        <taxon>Vertebrata</taxon>
        <taxon>Euteleostomi</taxon>
        <taxon>Mammalia</taxon>
        <taxon>Eutheria</taxon>
        <taxon>Laurasiatheria</taxon>
        <taxon>Carnivora</taxon>
        <taxon>Caniformia</taxon>
        <taxon>Musteloidea</taxon>
        <taxon>Mustelidae</taxon>
        <taxon>Mustelinae</taxon>
        <taxon>Mustela</taxon>
    </lineage>
</organism>
<comment type="similarity">
    <text evidence="1">Belongs to the SPATA31 family.</text>
</comment>
<dbReference type="AlphaFoldDB" id="A0A8U0NNT1"/>
<name>A0A8U0NNT1_MUSPF</name>
<evidence type="ECO:0000256" key="2">
    <source>
        <dbReference type="SAM" id="Phobius"/>
    </source>
</evidence>
<sequence>MKFKHWNVLSFLNSNTKPCLSFGSTCLETDPNFTFLCGLGLLLLFLCYLVGIPFPTWKTKTTQKHQGRAKRKRKGGTLKDDRWYQREVEETRKLISVLRSPLDGIMILSIFISHYVQTPPVRYVIAQLLRSISCCSCRLWKILLPWLPQLM</sequence>
<keyword evidence="2" id="KW-1133">Transmembrane helix</keyword>
<gene>
    <name evidence="4" type="primary">LOC106004597</name>
</gene>
<dbReference type="OrthoDB" id="9633439at2759"/>
<evidence type="ECO:0000313" key="3">
    <source>
        <dbReference type="Proteomes" id="UP000000715"/>
    </source>
</evidence>
<keyword evidence="2" id="KW-0472">Membrane</keyword>
<dbReference type="RefSeq" id="XP_012906093.1">
    <property type="nucleotide sequence ID" value="XM_013050639.2"/>
</dbReference>